<dbReference type="InterPro" id="IPR051908">
    <property type="entry name" value="Ribosomal_N-acetyltransferase"/>
</dbReference>
<dbReference type="Proteomes" id="UP000680067">
    <property type="component" value="Unassembled WGS sequence"/>
</dbReference>
<dbReference type="InterPro" id="IPR016181">
    <property type="entry name" value="Acyl_CoA_acyltransferase"/>
</dbReference>
<proteinExistence type="predicted"/>
<name>A0A941I3R9_9BURK</name>
<protein>
    <submittedName>
        <fullName evidence="2">GNAT family N-acetyltransferase</fullName>
    </submittedName>
</protein>
<feature type="domain" description="N-acetyltransferase" evidence="1">
    <location>
        <begin position="7"/>
        <end position="169"/>
    </location>
</feature>
<dbReference type="GO" id="GO:1990189">
    <property type="term" value="F:protein N-terminal-serine acetyltransferase activity"/>
    <property type="evidence" value="ECO:0007669"/>
    <property type="project" value="TreeGrafter"/>
</dbReference>
<accession>A0A941I3R9</accession>
<dbReference type="EMBL" id="JAGSPN010000001">
    <property type="protein sequence ID" value="MBR7780852.1"/>
    <property type="molecule type" value="Genomic_DNA"/>
</dbReference>
<reference evidence="2" key="1">
    <citation type="submission" date="2021-04" db="EMBL/GenBank/DDBJ databases">
        <title>novel species isolated from subtropical streams in China.</title>
        <authorList>
            <person name="Lu H."/>
        </authorList>
    </citation>
    <scope>NUCLEOTIDE SEQUENCE</scope>
    <source>
        <strain evidence="2">LFS511W</strain>
    </source>
</reference>
<gene>
    <name evidence="2" type="ORF">KDM89_01760</name>
</gene>
<evidence type="ECO:0000313" key="2">
    <source>
        <dbReference type="EMBL" id="MBR7780852.1"/>
    </source>
</evidence>
<dbReference type="PANTHER" id="PTHR43441">
    <property type="entry name" value="RIBOSOMAL-PROTEIN-SERINE ACETYLTRANSFERASE"/>
    <property type="match status" value="1"/>
</dbReference>
<dbReference type="GO" id="GO:0005737">
    <property type="term" value="C:cytoplasm"/>
    <property type="evidence" value="ECO:0007669"/>
    <property type="project" value="TreeGrafter"/>
</dbReference>
<dbReference type="GO" id="GO:0008999">
    <property type="term" value="F:protein-N-terminal-alanine acetyltransferase activity"/>
    <property type="evidence" value="ECO:0007669"/>
    <property type="project" value="TreeGrafter"/>
</dbReference>
<dbReference type="RefSeq" id="WP_212686210.1">
    <property type="nucleotide sequence ID" value="NZ_JAGSPN010000001.1"/>
</dbReference>
<evidence type="ECO:0000313" key="3">
    <source>
        <dbReference type="Proteomes" id="UP000680067"/>
    </source>
</evidence>
<organism evidence="2 3">
    <name type="scientific">Undibacterium luofuense</name>
    <dbReference type="NCBI Taxonomy" id="2828733"/>
    <lineage>
        <taxon>Bacteria</taxon>
        <taxon>Pseudomonadati</taxon>
        <taxon>Pseudomonadota</taxon>
        <taxon>Betaproteobacteria</taxon>
        <taxon>Burkholderiales</taxon>
        <taxon>Oxalobacteraceae</taxon>
        <taxon>Undibacterium</taxon>
    </lineage>
</organism>
<dbReference type="SUPFAM" id="SSF55729">
    <property type="entry name" value="Acyl-CoA N-acyltransferases (Nat)"/>
    <property type="match status" value="1"/>
</dbReference>
<evidence type="ECO:0000259" key="1">
    <source>
        <dbReference type="PROSITE" id="PS51186"/>
    </source>
</evidence>
<dbReference type="PROSITE" id="PS51186">
    <property type="entry name" value="GNAT"/>
    <property type="match status" value="1"/>
</dbReference>
<dbReference type="PANTHER" id="PTHR43441:SF11">
    <property type="entry name" value="RIBOSOMAL-PROTEIN-SERINE ACETYLTRANSFERASE"/>
    <property type="match status" value="1"/>
</dbReference>
<dbReference type="AlphaFoldDB" id="A0A941I3R9"/>
<dbReference type="Pfam" id="PF13302">
    <property type="entry name" value="Acetyltransf_3"/>
    <property type="match status" value="1"/>
</dbReference>
<keyword evidence="3" id="KW-1185">Reference proteome</keyword>
<sequence>MILGSTFHLRYPRKEEIPHLVHLMNLPEARGQFLPRELFLPAVMEKRLMDAQESREHMEFFVIADQADQILGRVFHFKTVPYFQSREIGYSMFTDEVRGKGIMTEAVTLLRDYLFDTTLLNRLEIHMNTENKASERVAVKCGFQLEGTARGAVFDRGRYHDILMYALLRDEWKALRES</sequence>
<dbReference type="Gene3D" id="3.40.630.30">
    <property type="match status" value="1"/>
</dbReference>
<dbReference type="InterPro" id="IPR000182">
    <property type="entry name" value="GNAT_dom"/>
</dbReference>
<comment type="caution">
    <text evidence="2">The sequence shown here is derived from an EMBL/GenBank/DDBJ whole genome shotgun (WGS) entry which is preliminary data.</text>
</comment>